<sequence length="65" mass="7514">MFKKLLDRILNFDYPWNSKMEDVGPQLYIICQHCDLPICDNLAFARRQAVCTCIKPVEGIIKING</sequence>
<proteinExistence type="predicted"/>
<accession>A0A0F9KD63</accession>
<organism evidence="1">
    <name type="scientific">marine sediment metagenome</name>
    <dbReference type="NCBI Taxonomy" id="412755"/>
    <lineage>
        <taxon>unclassified sequences</taxon>
        <taxon>metagenomes</taxon>
        <taxon>ecological metagenomes</taxon>
    </lineage>
</organism>
<reference evidence="1" key="1">
    <citation type="journal article" date="2015" name="Nature">
        <title>Complex archaea that bridge the gap between prokaryotes and eukaryotes.</title>
        <authorList>
            <person name="Spang A."/>
            <person name="Saw J.H."/>
            <person name="Jorgensen S.L."/>
            <person name="Zaremba-Niedzwiedzka K."/>
            <person name="Martijn J."/>
            <person name="Lind A.E."/>
            <person name="van Eijk R."/>
            <person name="Schleper C."/>
            <person name="Guy L."/>
            <person name="Ettema T.J."/>
        </authorList>
    </citation>
    <scope>NUCLEOTIDE SEQUENCE</scope>
</reference>
<dbReference type="EMBL" id="LAZR01008218">
    <property type="protein sequence ID" value="KKM80204.1"/>
    <property type="molecule type" value="Genomic_DNA"/>
</dbReference>
<dbReference type="AlphaFoldDB" id="A0A0F9KD63"/>
<protein>
    <submittedName>
        <fullName evidence="1">Uncharacterized protein</fullName>
    </submittedName>
</protein>
<gene>
    <name evidence="1" type="ORF">LCGC14_1342180</name>
</gene>
<evidence type="ECO:0000313" key="1">
    <source>
        <dbReference type="EMBL" id="KKM80204.1"/>
    </source>
</evidence>
<name>A0A0F9KD63_9ZZZZ</name>
<comment type="caution">
    <text evidence="1">The sequence shown here is derived from an EMBL/GenBank/DDBJ whole genome shotgun (WGS) entry which is preliminary data.</text>
</comment>